<dbReference type="RefSeq" id="WP_020875430.1">
    <property type="nucleotide sequence ID" value="NZ_ATHJ01000033.1"/>
</dbReference>
<dbReference type="GO" id="GO:0000160">
    <property type="term" value="P:phosphorelay signal transduction system"/>
    <property type="evidence" value="ECO:0007669"/>
    <property type="project" value="UniProtKB-KW"/>
</dbReference>
<dbReference type="SUPFAM" id="SSF52172">
    <property type="entry name" value="CheY-like"/>
    <property type="match status" value="1"/>
</dbReference>
<keyword evidence="2" id="KW-0902">Two-component regulatory system</keyword>
<dbReference type="EMBL" id="ATHJ01000033">
    <property type="protein sequence ID" value="EPR44184.1"/>
    <property type="molecule type" value="Genomic_DNA"/>
</dbReference>
<name>S7VBW1_DESML</name>
<dbReference type="Gene3D" id="1.25.40.10">
    <property type="entry name" value="Tetratricopeptide repeat domain"/>
    <property type="match status" value="1"/>
</dbReference>
<keyword evidence="1 5" id="KW-0597">Phosphoprotein</keyword>
<evidence type="ECO:0000259" key="7">
    <source>
        <dbReference type="PROSITE" id="PS50110"/>
    </source>
</evidence>
<dbReference type="PROSITE" id="PS50005">
    <property type="entry name" value="TPR"/>
    <property type="match status" value="1"/>
</dbReference>
<evidence type="ECO:0000256" key="1">
    <source>
        <dbReference type="ARBA" id="ARBA00022553"/>
    </source>
</evidence>
<feature type="modified residue" description="4-aspartylphosphate" evidence="5">
    <location>
        <position position="54"/>
    </location>
</feature>
<keyword evidence="3" id="KW-0805">Transcription regulation</keyword>
<dbReference type="PANTHER" id="PTHR44591:SF3">
    <property type="entry name" value="RESPONSE REGULATORY DOMAIN-CONTAINING PROTEIN"/>
    <property type="match status" value="1"/>
</dbReference>
<dbReference type="SMART" id="SM00028">
    <property type="entry name" value="TPR"/>
    <property type="match status" value="1"/>
</dbReference>
<keyword evidence="4" id="KW-0804">Transcription</keyword>
<dbReference type="InterPro" id="IPR011006">
    <property type="entry name" value="CheY-like_superfamily"/>
</dbReference>
<keyword evidence="6" id="KW-0802">TPR repeat</keyword>
<dbReference type="AlphaFoldDB" id="S7VBW1"/>
<dbReference type="Proteomes" id="UP000014977">
    <property type="component" value="Unassembled WGS sequence"/>
</dbReference>
<dbReference type="SMART" id="SM00448">
    <property type="entry name" value="REC"/>
    <property type="match status" value="1"/>
</dbReference>
<accession>S7VBW1</accession>
<evidence type="ECO:0000256" key="4">
    <source>
        <dbReference type="ARBA" id="ARBA00023163"/>
    </source>
</evidence>
<protein>
    <submittedName>
        <fullName evidence="8">Response regulator receiver protein</fullName>
    </submittedName>
</protein>
<evidence type="ECO:0000256" key="5">
    <source>
        <dbReference type="PROSITE-ProRule" id="PRU00169"/>
    </source>
</evidence>
<proteinExistence type="predicted"/>
<evidence type="ECO:0000256" key="3">
    <source>
        <dbReference type="ARBA" id="ARBA00023015"/>
    </source>
</evidence>
<dbReference type="SUPFAM" id="SSF48452">
    <property type="entry name" value="TPR-like"/>
    <property type="match status" value="1"/>
</dbReference>
<feature type="domain" description="Response regulatory" evidence="7">
    <location>
        <begin position="5"/>
        <end position="119"/>
    </location>
</feature>
<dbReference type="OrthoDB" id="9797753at2"/>
<dbReference type="FunFam" id="3.40.50.2300:FF:000018">
    <property type="entry name" value="DNA-binding transcriptional regulator NtrC"/>
    <property type="match status" value="1"/>
</dbReference>
<reference evidence="8 9" key="1">
    <citation type="journal article" date="2013" name="Genome Announc.">
        <title>Draft genome sequences for three mercury-methylating, sulfate-reducing bacteria.</title>
        <authorList>
            <person name="Brown S.D."/>
            <person name="Hurt R.A.Jr."/>
            <person name="Gilmour C.C."/>
            <person name="Elias D.A."/>
        </authorList>
    </citation>
    <scope>NUCLEOTIDE SEQUENCE [LARGE SCALE GENOMIC DNA]</scope>
    <source>
        <strain evidence="8 9">DSM 2059</strain>
    </source>
</reference>
<dbReference type="PANTHER" id="PTHR44591">
    <property type="entry name" value="STRESS RESPONSE REGULATOR PROTEIN 1"/>
    <property type="match status" value="1"/>
</dbReference>
<organism evidence="8 9">
    <name type="scientific">Desulfococcus multivorans DSM 2059</name>
    <dbReference type="NCBI Taxonomy" id="1121405"/>
    <lineage>
        <taxon>Bacteria</taxon>
        <taxon>Pseudomonadati</taxon>
        <taxon>Thermodesulfobacteriota</taxon>
        <taxon>Desulfobacteria</taxon>
        <taxon>Desulfobacterales</taxon>
        <taxon>Desulfococcaceae</taxon>
        <taxon>Desulfococcus</taxon>
    </lineage>
</organism>
<dbReference type="Pfam" id="PF00072">
    <property type="entry name" value="Response_reg"/>
    <property type="match status" value="1"/>
</dbReference>
<dbReference type="Gene3D" id="3.40.50.2300">
    <property type="match status" value="1"/>
</dbReference>
<evidence type="ECO:0000313" key="8">
    <source>
        <dbReference type="EMBL" id="EPR44184.1"/>
    </source>
</evidence>
<dbReference type="STRING" id="897.B2D07_04155"/>
<feature type="repeat" description="TPR" evidence="6">
    <location>
        <begin position="166"/>
        <end position="199"/>
    </location>
</feature>
<dbReference type="eggNOG" id="COG2204">
    <property type="taxonomic scope" value="Bacteria"/>
</dbReference>
<dbReference type="PROSITE" id="PS50110">
    <property type="entry name" value="RESPONSE_REGULATORY"/>
    <property type="match status" value="1"/>
</dbReference>
<gene>
    <name evidence="8" type="ORF">dsmv_1134</name>
</gene>
<evidence type="ECO:0000313" key="9">
    <source>
        <dbReference type="Proteomes" id="UP000014977"/>
    </source>
</evidence>
<sequence length="241" mass="26820">MEKKPILVVDDEKNIRLTLSQSLESLSIPVRTAINGEEALKKLQHETFGLVFLDLKMPGMDGMALLRRIEAHWPKTRVIIITAHGTIETAVEAMKLGAVDFIQKPFSPVEIREVATQVLARESLDEKRAMNYPALIELTKRHITDRRFSLARETARKAIAADPAQPEAYNLLGALFEVSNDRLNALKFYRAALDIDPTFKPADANLDRATSWAKLGKIDLGSEETDAAVSNGDAKENRDDA</sequence>
<evidence type="ECO:0000256" key="2">
    <source>
        <dbReference type="ARBA" id="ARBA00023012"/>
    </source>
</evidence>
<comment type="caution">
    <text evidence="8">The sequence shown here is derived from an EMBL/GenBank/DDBJ whole genome shotgun (WGS) entry which is preliminary data.</text>
</comment>
<keyword evidence="9" id="KW-1185">Reference proteome</keyword>
<dbReference type="InterPro" id="IPR011990">
    <property type="entry name" value="TPR-like_helical_dom_sf"/>
</dbReference>
<evidence type="ECO:0000256" key="6">
    <source>
        <dbReference type="PROSITE-ProRule" id="PRU00339"/>
    </source>
</evidence>
<dbReference type="InterPro" id="IPR001789">
    <property type="entry name" value="Sig_transdc_resp-reg_receiver"/>
</dbReference>
<dbReference type="InterPro" id="IPR019734">
    <property type="entry name" value="TPR_rpt"/>
</dbReference>
<dbReference type="InterPro" id="IPR050595">
    <property type="entry name" value="Bact_response_regulator"/>
</dbReference>